<proteinExistence type="predicted"/>
<protein>
    <submittedName>
        <fullName evidence="2">GPI inositol-deacylase</fullName>
    </submittedName>
</protein>
<organism evidence="2 3">
    <name type="scientific">Pseudomarimonas salicorniae</name>
    <dbReference type="NCBI Taxonomy" id="2933270"/>
    <lineage>
        <taxon>Bacteria</taxon>
        <taxon>Pseudomonadati</taxon>
        <taxon>Pseudomonadota</taxon>
        <taxon>Gammaproteobacteria</taxon>
        <taxon>Lysobacterales</taxon>
        <taxon>Lysobacteraceae</taxon>
        <taxon>Pseudomarimonas</taxon>
    </lineage>
</organism>
<gene>
    <name evidence="2" type="ORF">M0G41_17170</name>
</gene>
<reference evidence="2" key="1">
    <citation type="submission" date="2022-04" db="EMBL/GenBank/DDBJ databases">
        <title>Lysobacter sp. CAU 1642 isolated from sea sand.</title>
        <authorList>
            <person name="Kim W."/>
        </authorList>
    </citation>
    <scope>NUCLEOTIDE SEQUENCE</scope>
    <source>
        <strain evidence="2">CAU 1642</strain>
    </source>
</reference>
<evidence type="ECO:0000259" key="1">
    <source>
        <dbReference type="Pfam" id="PF07819"/>
    </source>
</evidence>
<dbReference type="InterPro" id="IPR012908">
    <property type="entry name" value="PGAP1-ab_dom-like"/>
</dbReference>
<comment type="caution">
    <text evidence="2">The sequence shown here is derived from an EMBL/GenBank/DDBJ whole genome shotgun (WGS) entry which is preliminary data.</text>
</comment>
<sequence>MPTAAEMEAAAPPWWLLALEGRAVFEWGAWWLSKPWFQHAPRGNAHPVLVLPGLIAGDPSTWPLRRFLGELGYHARPWEEGINRGPQPGLQERLLRRIEALADEHGEQVSLVGWSLGGLMARALAWHRPELVRTVITLGSPLSALPGQTNAARVFRLASGLDPEDPDLRRLLGGDPQVPLTSILSRTDGVVHWRASLAPQGERCESIEVPASHLGLGVNPLALYAIADRLAQDPALWQPFEHSGWRRLVFRNPQLERLFGG</sequence>
<accession>A0ABT0GME7</accession>
<dbReference type="Gene3D" id="3.40.50.1820">
    <property type="entry name" value="alpha/beta hydrolase"/>
    <property type="match status" value="1"/>
</dbReference>
<evidence type="ECO:0000313" key="2">
    <source>
        <dbReference type="EMBL" id="MCK7595394.1"/>
    </source>
</evidence>
<dbReference type="RefSeq" id="WP_248211309.1">
    <property type="nucleotide sequence ID" value="NZ_JALNMH010000017.1"/>
</dbReference>
<name>A0ABT0GME7_9GAMM</name>
<feature type="domain" description="GPI inositol-deacylase PGAP1-like alpha/beta" evidence="1">
    <location>
        <begin position="98"/>
        <end position="147"/>
    </location>
</feature>
<keyword evidence="3" id="KW-1185">Reference proteome</keyword>
<dbReference type="SUPFAM" id="SSF53474">
    <property type="entry name" value="alpha/beta-Hydrolases"/>
    <property type="match status" value="1"/>
</dbReference>
<dbReference type="EMBL" id="JALNMH010000017">
    <property type="protein sequence ID" value="MCK7595394.1"/>
    <property type="molecule type" value="Genomic_DNA"/>
</dbReference>
<dbReference type="InterPro" id="IPR029058">
    <property type="entry name" value="AB_hydrolase_fold"/>
</dbReference>
<dbReference type="Pfam" id="PF07819">
    <property type="entry name" value="PGAP1"/>
    <property type="match status" value="1"/>
</dbReference>
<evidence type="ECO:0000313" key="3">
    <source>
        <dbReference type="Proteomes" id="UP001431449"/>
    </source>
</evidence>
<dbReference type="Proteomes" id="UP001431449">
    <property type="component" value="Unassembled WGS sequence"/>
</dbReference>